<dbReference type="STRING" id="436010.A0A166WU53"/>
<accession>A0A166WU53</accession>
<dbReference type="EMBL" id="KV417481">
    <property type="protein sequence ID" value="KZP34112.1"/>
    <property type="molecule type" value="Genomic_DNA"/>
</dbReference>
<dbReference type="Proteomes" id="UP000076532">
    <property type="component" value="Unassembled WGS sequence"/>
</dbReference>
<keyword evidence="1" id="KW-1133">Transmembrane helix</keyword>
<feature type="transmembrane region" description="Helical" evidence="1">
    <location>
        <begin position="368"/>
        <end position="390"/>
    </location>
</feature>
<name>A0A166WU53_9AGAM</name>
<proteinExistence type="predicted"/>
<evidence type="ECO:0000256" key="1">
    <source>
        <dbReference type="SAM" id="Phobius"/>
    </source>
</evidence>
<gene>
    <name evidence="2" type="ORF">FIBSPDRAFT_990536</name>
</gene>
<feature type="transmembrane region" description="Helical" evidence="1">
    <location>
        <begin position="80"/>
        <end position="98"/>
    </location>
</feature>
<dbReference type="OrthoDB" id="9451547at2759"/>
<dbReference type="PANTHER" id="PTHR35043:SF7">
    <property type="entry name" value="TRANSCRIPTION FACTOR DOMAIN-CONTAINING PROTEIN"/>
    <property type="match status" value="1"/>
</dbReference>
<sequence>MPSLSLLPNLTESVNAFSQLAAAVNETDTQARCIDITYYRTIWNIVWSCLATIFACAWVAVHRNIPDPTSGMIRVSLDRVAITICALLVPEYMIGWAARQWLVARRIAKNEKLAEKARMQWTVTHGFFALMGGFYYLEPGNTPRPLSPKEVEYCIKDGILELPKKSDINDKSKGDALSKFFASLQTIWFVMQSIARPLQQLPLTKLEIATLAYTSINVAMYGFWWSKPLSVSRPVRVRRSNVPDPTTITESTTLTPFQKLNKKLETLMKAVMGSQDGDTDLSKSRQVPTFYAGEPDEWESIQADAIALVFAMVFGAIHCIAWSFAFPSHAEKLIWRMASIALVGVPAIYIFLLVFWATESEVAVKAMLILSLIGIPFYLMARVVLLVLAFTTLRSLPPAAFETVHWTTFIPHI</sequence>
<keyword evidence="1" id="KW-0812">Transmembrane</keyword>
<feature type="transmembrane region" description="Helical" evidence="1">
    <location>
        <begin position="305"/>
        <end position="326"/>
    </location>
</feature>
<organism evidence="2 3">
    <name type="scientific">Athelia psychrophila</name>
    <dbReference type="NCBI Taxonomy" id="1759441"/>
    <lineage>
        <taxon>Eukaryota</taxon>
        <taxon>Fungi</taxon>
        <taxon>Dikarya</taxon>
        <taxon>Basidiomycota</taxon>
        <taxon>Agaricomycotina</taxon>
        <taxon>Agaricomycetes</taxon>
        <taxon>Agaricomycetidae</taxon>
        <taxon>Atheliales</taxon>
        <taxon>Atheliaceae</taxon>
        <taxon>Athelia</taxon>
    </lineage>
</organism>
<dbReference type="PANTHER" id="PTHR35043">
    <property type="entry name" value="TRANSCRIPTION FACTOR DOMAIN-CONTAINING PROTEIN"/>
    <property type="match status" value="1"/>
</dbReference>
<dbReference type="AlphaFoldDB" id="A0A166WU53"/>
<evidence type="ECO:0000313" key="3">
    <source>
        <dbReference type="Proteomes" id="UP000076532"/>
    </source>
</evidence>
<keyword evidence="1" id="KW-0472">Membrane</keyword>
<reference evidence="2 3" key="1">
    <citation type="journal article" date="2016" name="Mol. Biol. Evol.">
        <title>Comparative Genomics of Early-Diverging Mushroom-Forming Fungi Provides Insights into the Origins of Lignocellulose Decay Capabilities.</title>
        <authorList>
            <person name="Nagy L.G."/>
            <person name="Riley R."/>
            <person name="Tritt A."/>
            <person name="Adam C."/>
            <person name="Daum C."/>
            <person name="Floudas D."/>
            <person name="Sun H."/>
            <person name="Yadav J.S."/>
            <person name="Pangilinan J."/>
            <person name="Larsson K.H."/>
            <person name="Matsuura K."/>
            <person name="Barry K."/>
            <person name="Labutti K."/>
            <person name="Kuo R."/>
            <person name="Ohm R.A."/>
            <person name="Bhattacharya S.S."/>
            <person name="Shirouzu T."/>
            <person name="Yoshinaga Y."/>
            <person name="Martin F.M."/>
            <person name="Grigoriev I.V."/>
            <person name="Hibbett D.S."/>
        </authorList>
    </citation>
    <scope>NUCLEOTIDE SEQUENCE [LARGE SCALE GENOMIC DNA]</scope>
    <source>
        <strain evidence="2 3">CBS 109695</strain>
    </source>
</reference>
<feature type="transmembrane region" description="Helical" evidence="1">
    <location>
        <begin position="42"/>
        <end position="60"/>
    </location>
</feature>
<protein>
    <submittedName>
        <fullName evidence="2">Uncharacterized protein</fullName>
    </submittedName>
</protein>
<evidence type="ECO:0000313" key="2">
    <source>
        <dbReference type="EMBL" id="KZP34112.1"/>
    </source>
</evidence>
<keyword evidence="3" id="KW-1185">Reference proteome</keyword>
<feature type="transmembrane region" description="Helical" evidence="1">
    <location>
        <begin position="333"/>
        <end position="356"/>
    </location>
</feature>